<dbReference type="Proteomes" id="UP000217720">
    <property type="component" value="Unassembled WGS sequence"/>
</dbReference>
<dbReference type="RefSeq" id="WP_096160823.1">
    <property type="nucleotide sequence ID" value="NZ_JABUXX010000001.1"/>
</dbReference>
<name>A0A2A3ZD18_BREAU</name>
<dbReference type="AlphaFoldDB" id="A0A2A3ZD18"/>
<gene>
    <name evidence="1" type="ORF">CIK62_13450</name>
</gene>
<evidence type="ECO:0008006" key="3">
    <source>
        <dbReference type="Google" id="ProtNLM"/>
    </source>
</evidence>
<protein>
    <recommendedName>
        <fullName evidence="3">Helix-turn-helix domain-containing protein</fullName>
    </recommendedName>
</protein>
<sequence length="85" mass="9322">MSANASAFDHVLGFRWRQGDSSLADSEARLHDLGVLRSVLEEVVELSVADARTDGVTWARIGDALDVTHQAVIKRYGKRSGGDRR</sequence>
<comment type="caution">
    <text evidence="1">The sequence shown here is derived from an EMBL/GenBank/DDBJ whole genome shotgun (WGS) entry which is preliminary data.</text>
</comment>
<reference evidence="1 2" key="1">
    <citation type="journal article" date="2017" name="Elife">
        <title>Extensive horizontal gene transfer in cheese-associated bacteria.</title>
        <authorList>
            <person name="Bonham K.S."/>
            <person name="Wolfe B.E."/>
            <person name="Dutton R.J."/>
        </authorList>
    </citation>
    <scope>NUCLEOTIDE SEQUENCE [LARGE SCALE GENOMIC DNA]</scope>
    <source>
        <strain evidence="1 2">900_6</strain>
    </source>
</reference>
<evidence type="ECO:0000313" key="2">
    <source>
        <dbReference type="Proteomes" id="UP000217720"/>
    </source>
</evidence>
<dbReference type="EMBL" id="NRGO01000015">
    <property type="protein sequence ID" value="PCC49403.1"/>
    <property type="molecule type" value="Genomic_DNA"/>
</dbReference>
<accession>A0A2A3ZD18</accession>
<evidence type="ECO:0000313" key="1">
    <source>
        <dbReference type="EMBL" id="PCC49403.1"/>
    </source>
</evidence>
<organism evidence="1 2">
    <name type="scientific">Brevibacterium aurantiacum</name>
    <dbReference type="NCBI Taxonomy" id="273384"/>
    <lineage>
        <taxon>Bacteria</taxon>
        <taxon>Bacillati</taxon>
        <taxon>Actinomycetota</taxon>
        <taxon>Actinomycetes</taxon>
        <taxon>Micrococcales</taxon>
        <taxon>Brevibacteriaceae</taxon>
        <taxon>Brevibacterium</taxon>
    </lineage>
</organism>
<proteinExistence type="predicted"/>